<dbReference type="InterPro" id="IPR023009">
    <property type="entry name" value="Tyrosine_recombinase_XerC/XerD"/>
</dbReference>
<dbReference type="InterPro" id="IPR044068">
    <property type="entry name" value="CB"/>
</dbReference>
<keyword evidence="10 11" id="KW-0131">Cell cycle</keyword>
<keyword evidence="6 11" id="KW-0159">Chromosome partition</keyword>
<keyword evidence="7 11" id="KW-0229">DNA integration</keyword>
<dbReference type="NCBIfam" id="NF001399">
    <property type="entry name" value="PRK00283.1"/>
    <property type="match status" value="1"/>
</dbReference>
<dbReference type="NCBIfam" id="TIGR02225">
    <property type="entry name" value="recomb_XerD"/>
    <property type="match status" value="1"/>
</dbReference>
<keyword evidence="9 11" id="KW-0233">DNA recombination</keyword>
<evidence type="ECO:0000259" key="12">
    <source>
        <dbReference type="PROSITE" id="PS51898"/>
    </source>
</evidence>
<keyword evidence="4 11" id="KW-0963">Cytoplasm</keyword>
<evidence type="ECO:0000256" key="7">
    <source>
        <dbReference type="ARBA" id="ARBA00022908"/>
    </source>
</evidence>
<sequence>MDRWIEDFLHHLAVERGLSPNTIEAYRQGVRRFSTEGGWNCLEAVQEVDRPEILDYLSRLQQQGLSQASLAQHLAALRAFFRFLVAEGRLSRDPTADLESPALNRKLPKVLSNEEVAALLEQPDPRTPLGQRDAAMLELLYATGLRVSELISLSLNDLNLEAGYLRSRGKGGKERLVPLGELASLKVRDYLEGARAQLVRAPQDPRLFVNHRGKGLTRQGFWKLIKAYARKAGISGEISPHCLRHSFATHLLEGGADLRSVQKMLGHADISTTQIYTRVRKERLRALYDKYHPRA</sequence>
<evidence type="ECO:0000313" key="14">
    <source>
        <dbReference type="EMBL" id="MBI2876132.1"/>
    </source>
</evidence>
<dbReference type="InterPro" id="IPR050090">
    <property type="entry name" value="Tyrosine_recombinase_XerCD"/>
</dbReference>
<dbReference type="GO" id="GO:0005737">
    <property type="term" value="C:cytoplasm"/>
    <property type="evidence" value="ECO:0007669"/>
    <property type="project" value="UniProtKB-SubCell"/>
</dbReference>
<evidence type="ECO:0000259" key="13">
    <source>
        <dbReference type="PROSITE" id="PS51900"/>
    </source>
</evidence>
<gene>
    <name evidence="11 14" type="primary">xerD</name>
    <name evidence="14" type="ORF">HYY20_04555</name>
</gene>
<dbReference type="GO" id="GO:0006313">
    <property type="term" value="P:DNA transposition"/>
    <property type="evidence" value="ECO:0007669"/>
    <property type="project" value="UniProtKB-UniRule"/>
</dbReference>
<feature type="domain" description="Core-binding (CB)" evidence="13">
    <location>
        <begin position="1"/>
        <end position="85"/>
    </location>
</feature>
<dbReference type="Proteomes" id="UP000769766">
    <property type="component" value="Unassembled WGS sequence"/>
</dbReference>
<evidence type="ECO:0000313" key="15">
    <source>
        <dbReference type="Proteomes" id="UP000769766"/>
    </source>
</evidence>
<evidence type="ECO:0000256" key="2">
    <source>
        <dbReference type="ARBA" id="ARBA00010450"/>
    </source>
</evidence>
<dbReference type="HAMAP" id="MF_01807">
    <property type="entry name" value="Recomb_XerD"/>
    <property type="match status" value="1"/>
</dbReference>
<dbReference type="HAMAP" id="MF_01808">
    <property type="entry name" value="Recomb_XerC_XerD"/>
    <property type="match status" value="1"/>
</dbReference>
<dbReference type="InterPro" id="IPR011932">
    <property type="entry name" value="Recomb_XerD"/>
</dbReference>
<comment type="function">
    <text evidence="11">Site-specific tyrosine recombinase, which acts by catalyzing the cutting and rejoining of the recombining DNA molecules. The XerC-XerD complex is essential to convert dimers of the bacterial chromosome into monomers to permit their segregation at cell division. It also contributes to the segregational stability of plasmids.</text>
</comment>
<evidence type="ECO:0000256" key="11">
    <source>
        <dbReference type="HAMAP-Rule" id="MF_01807"/>
    </source>
</evidence>
<dbReference type="EMBL" id="JACPRF010000140">
    <property type="protein sequence ID" value="MBI2876132.1"/>
    <property type="molecule type" value="Genomic_DNA"/>
</dbReference>
<dbReference type="Pfam" id="PF02899">
    <property type="entry name" value="Phage_int_SAM_1"/>
    <property type="match status" value="1"/>
</dbReference>
<dbReference type="CDD" id="cd00798">
    <property type="entry name" value="INT_XerDC_C"/>
    <property type="match status" value="1"/>
</dbReference>
<organism evidence="14 15">
    <name type="scientific">Tectimicrobiota bacterium</name>
    <dbReference type="NCBI Taxonomy" id="2528274"/>
    <lineage>
        <taxon>Bacteria</taxon>
        <taxon>Pseudomonadati</taxon>
        <taxon>Nitrospinota/Tectimicrobiota group</taxon>
        <taxon>Candidatus Tectimicrobiota</taxon>
    </lineage>
</organism>
<evidence type="ECO:0000256" key="9">
    <source>
        <dbReference type="ARBA" id="ARBA00023172"/>
    </source>
</evidence>
<evidence type="ECO:0000256" key="6">
    <source>
        <dbReference type="ARBA" id="ARBA00022829"/>
    </source>
</evidence>
<dbReference type="NCBIfam" id="NF040815">
    <property type="entry name" value="recomb_XerA_Arch"/>
    <property type="match status" value="1"/>
</dbReference>
<feature type="active site" evidence="11">
    <location>
        <position position="267"/>
    </location>
</feature>
<dbReference type="Gene3D" id="1.10.150.130">
    <property type="match status" value="1"/>
</dbReference>
<feature type="active site" evidence="11">
    <location>
        <position position="146"/>
    </location>
</feature>
<dbReference type="GO" id="GO:0007059">
    <property type="term" value="P:chromosome segregation"/>
    <property type="evidence" value="ECO:0007669"/>
    <property type="project" value="UniProtKB-UniRule"/>
</dbReference>
<protein>
    <recommendedName>
        <fullName evidence="3 11">Tyrosine recombinase XerD</fullName>
    </recommendedName>
</protein>
<dbReference type="InterPro" id="IPR011010">
    <property type="entry name" value="DNA_brk_join_enz"/>
</dbReference>
<evidence type="ECO:0000256" key="5">
    <source>
        <dbReference type="ARBA" id="ARBA00022618"/>
    </source>
</evidence>
<evidence type="ECO:0000256" key="8">
    <source>
        <dbReference type="ARBA" id="ARBA00023125"/>
    </source>
</evidence>
<evidence type="ECO:0000256" key="3">
    <source>
        <dbReference type="ARBA" id="ARBA00015810"/>
    </source>
</evidence>
<dbReference type="PANTHER" id="PTHR30349">
    <property type="entry name" value="PHAGE INTEGRASE-RELATED"/>
    <property type="match status" value="1"/>
</dbReference>
<feature type="active site" evidence="11">
    <location>
        <position position="170"/>
    </location>
</feature>
<dbReference type="GO" id="GO:0003677">
    <property type="term" value="F:DNA binding"/>
    <property type="evidence" value="ECO:0007669"/>
    <property type="project" value="UniProtKB-UniRule"/>
</dbReference>
<feature type="active site" evidence="11">
    <location>
        <position position="244"/>
    </location>
</feature>
<evidence type="ECO:0000256" key="4">
    <source>
        <dbReference type="ARBA" id="ARBA00022490"/>
    </source>
</evidence>
<reference evidence="14" key="1">
    <citation type="submission" date="2020-07" db="EMBL/GenBank/DDBJ databases">
        <title>Huge and variable diversity of episymbiotic CPR bacteria and DPANN archaea in groundwater ecosystems.</title>
        <authorList>
            <person name="He C.Y."/>
            <person name="Keren R."/>
            <person name="Whittaker M."/>
            <person name="Farag I.F."/>
            <person name="Doudna J."/>
            <person name="Cate J.H.D."/>
            <person name="Banfield J.F."/>
        </authorList>
    </citation>
    <scope>NUCLEOTIDE SEQUENCE</scope>
    <source>
        <strain evidence="14">NC_groundwater_672_Ag_B-0.1um_62_36</strain>
    </source>
</reference>
<comment type="similarity">
    <text evidence="2 11">Belongs to the 'phage' integrase family. XerD subfamily.</text>
</comment>
<comment type="subunit">
    <text evidence="11">Forms a cyclic heterotetrameric complex composed of two molecules of XerC and two molecules of XerD.</text>
</comment>
<dbReference type="PROSITE" id="PS51900">
    <property type="entry name" value="CB"/>
    <property type="match status" value="1"/>
</dbReference>
<accession>A0A932FWB1</accession>
<dbReference type="GO" id="GO:0009037">
    <property type="term" value="F:tyrosine-based site-specific recombinase activity"/>
    <property type="evidence" value="ECO:0007669"/>
    <property type="project" value="UniProtKB-UniRule"/>
</dbReference>
<dbReference type="PROSITE" id="PS51898">
    <property type="entry name" value="TYR_RECOMBINASE"/>
    <property type="match status" value="1"/>
</dbReference>
<dbReference type="Gene3D" id="1.10.443.10">
    <property type="entry name" value="Intergrase catalytic core"/>
    <property type="match status" value="1"/>
</dbReference>
<evidence type="ECO:0000256" key="10">
    <source>
        <dbReference type="ARBA" id="ARBA00023306"/>
    </source>
</evidence>
<dbReference type="PANTHER" id="PTHR30349:SF81">
    <property type="entry name" value="TYROSINE RECOMBINASE XERC"/>
    <property type="match status" value="1"/>
</dbReference>
<evidence type="ECO:0000256" key="1">
    <source>
        <dbReference type="ARBA" id="ARBA00004496"/>
    </source>
</evidence>
<keyword evidence="5 11" id="KW-0132">Cell division</keyword>
<dbReference type="InterPro" id="IPR004107">
    <property type="entry name" value="Integrase_SAM-like_N"/>
</dbReference>
<name>A0A932FWB1_UNCTE</name>
<dbReference type="InterPro" id="IPR002104">
    <property type="entry name" value="Integrase_catalytic"/>
</dbReference>
<comment type="subcellular location">
    <subcellularLocation>
        <location evidence="1 11">Cytoplasm</location>
    </subcellularLocation>
</comment>
<dbReference type="InterPro" id="IPR013762">
    <property type="entry name" value="Integrase-like_cat_sf"/>
</dbReference>
<dbReference type="GO" id="GO:0051301">
    <property type="term" value="P:cell division"/>
    <property type="evidence" value="ECO:0007669"/>
    <property type="project" value="UniProtKB-KW"/>
</dbReference>
<comment type="caution">
    <text evidence="14">The sequence shown here is derived from an EMBL/GenBank/DDBJ whole genome shotgun (WGS) entry which is preliminary data.</text>
</comment>
<feature type="domain" description="Tyr recombinase" evidence="12">
    <location>
        <begin position="106"/>
        <end position="289"/>
    </location>
</feature>
<keyword evidence="8 11" id="KW-0238">DNA-binding</keyword>
<dbReference type="SUPFAM" id="SSF56349">
    <property type="entry name" value="DNA breaking-rejoining enzymes"/>
    <property type="match status" value="1"/>
</dbReference>
<dbReference type="InterPro" id="IPR010998">
    <property type="entry name" value="Integrase_recombinase_N"/>
</dbReference>
<feature type="active site" description="O-(3'-phospho-DNA)-tyrosine intermediate" evidence="11">
    <location>
        <position position="276"/>
    </location>
</feature>
<dbReference type="Pfam" id="PF00589">
    <property type="entry name" value="Phage_integrase"/>
    <property type="match status" value="1"/>
</dbReference>
<proteinExistence type="inferred from homology"/>
<dbReference type="AlphaFoldDB" id="A0A932FWB1"/>
<feature type="active site" evidence="11">
    <location>
        <position position="241"/>
    </location>
</feature>